<name>A0AAJ5WWL5_9BACT</name>
<reference evidence="1" key="1">
    <citation type="submission" date="2023-03" db="EMBL/GenBank/DDBJ databases">
        <title>Andean soil-derived lignocellulolytic bacterial consortium as a source of novel taxa and putative plastic-active enzymes.</title>
        <authorList>
            <person name="Diaz-Garcia L."/>
            <person name="Chuvochina M."/>
            <person name="Feuerriegel G."/>
            <person name="Bunk B."/>
            <person name="Sproer C."/>
            <person name="Streit W.R."/>
            <person name="Rodriguez L.M."/>
            <person name="Overmann J."/>
            <person name="Jimenez D.J."/>
        </authorList>
    </citation>
    <scope>NUCLEOTIDE SEQUENCE</scope>
    <source>
        <strain evidence="1">MAG 7</strain>
    </source>
</reference>
<dbReference type="EMBL" id="CP119311">
    <property type="protein sequence ID" value="WEK37913.1"/>
    <property type="molecule type" value="Genomic_DNA"/>
</dbReference>
<protein>
    <submittedName>
        <fullName evidence="1">Uncharacterized protein</fullName>
    </submittedName>
</protein>
<organism evidence="1 2">
    <name type="scientific">Candidatus Pseudobacter hemicellulosilyticus</name>
    <dbReference type="NCBI Taxonomy" id="3121375"/>
    <lineage>
        <taxon>Bacteria</taxon>
        <taxon>Pseudomonadati</taxon>
        <taxon>Bacteroidota</taxon>
        <taxon>Chitinophagia</taxon>
        <taxon>Chitinophagales</taxon>
        <taxon>Chitinophagaceae</taxon>
        <taxon>Pseudobacter</taxon>
    </lineage>
</organism>
<evidence type="ECO:0000313" key="1">
    <source>
        <dbReference type="EMBL" id="WEK37913.1"/>
    </source>
</evidence>
<proteinExistence type="predicted"/>
<gene>
    <name evidence="1" type="ORF">P0Y53_10420</name>
</gene>
<evidence type="ECO:0000313" key="2">
    <source>
        <dbReference type="Proteomes" id="UP001220610"/>
    </source>
</evidence>
<dbReference type="AlphaFoldDB" id="A0AAJ5WWL5"/>
<sequence>MLPTDVPSLWINVFTGGRFTTSGQLSLQQLFAQFPVALLSSEPE</sequence>
<accession>A0AAJ5WWL5</accession>
<dbReference type="Proteomes" id="UP001220610">
    <property type="component" value="Chromosome"/>
</dbReference>